<name>A0A238HI54_9NEIS</name>
<dbReference type="AlphaFoldDB" id="A0A238HI54"/>
<accession>A0A238HI54</accession>
<reference evidence="3" key="3">
    <citation type="submission" date="2017-06" db="EMBL/GenBank/DDBJ databases">
        <authorList>
            <person name="Laurent S."/>
        </authorList>
    </citation>
    <scope>NUCLEOTIDE SEQUENCE [LARGE SCALE GENOMIC DNA]</scope>
</reference>
<reference evidence="1" key="1">
    <citation type="submission" date="2017-05" db="EMBL/GenBank/DDBJ databases">
        <authorList>
            <person name="Song R."/>
            <person name="Chenine A.L."/>
            <person name="Ruprecht R.M."/>
        </authorList>
    </citation>
    <scope>NUCLEOTIDE SEQUENCE</scope>
    <source>
        <strain evidence="1">Kingella_eburonensis</strain>
    </source>
</reference>
<dbReference type="STRING" id="1522312.GCA_900177895_01561"/>
<sequence length="154" mass="17263">MPLHIPPTSKQRYISDMVALNIRSPQGTGDWHSAATFASALPERVFVYGDNQPYNTNQLLGAKGVIDGTKRLNSMGIFPENSPVFIADHPRACFDLLYTVVLQKGAINSVILDDWFPAPEDKRAVYALIQAAEPYLNHQQKERLATWKQKNPIN</sequence>
<reference evidence="2" key="2">
    <citation type="submission" date="2017-06" db="EMBL/GenBank/DDBJ databases">
        <authorList>
            <person name="Kim H.J."/>
            <person name="Triplett B.A."/>
        </authorList>
    </citation>
    <scope>NUCLEOTIDE SEQUENCE [LARGE SCALE GENOMIC DNA]</scope>
    <source>
        <strain evidence="2">Kingella_eburonensis</strain>
    </source>
</reference>
<evidence type="ECO:0000313" key="2">
    <source>
        <dbReference type="EMBL" id="SNB80035.1"/>
    </source>
</evidence>
<dbReference type="OrthoDB" id="9154115at2"/>
<gene>
    <name evidence="1" type="ORF">KEBURONENSIS_01814</name>
    <name evidence="2" type="ORF">KEBURONENSIS_01816</name>
</gene>
<dbReference type="GeneID" id="83625660"/>
<evidence type="ECO:0000313" key="3">
    <source>
        <dbReference type="Proteomes" id="UP000215450"/>
    </source>
</evidence>
<dbReference type="Proteomes" id="UP000215450">
    <property type="component" value="Unassembled WGS sequence"/>
</dbReference>
<keyword evidence="3" id="KW-1185">Reference proteome</keyword>
<protein>
    <submittedName>
        <fullName evidence="1">Uncharacterized protein</fullName>
    </submittedName>
</protein>
<dbReference type="EMBL" id="FXUV01000043">
    <property type="protein sequence ID" value="SMQ13072.1"/>
    <property type="molecule type" value="Genomic_DNA"/>
</dbReference>
<organism evidence="1">
    <name type="scientific">Kingella negevensis</name>
    <dbReference type="NCBI Taxonomy" id="1522312"/>
    <lineage>
        <taxon>Bacteria</taxon>
        <taxon>Pseudomonadati</taxon>
        <taxon>Pseudomonadota</taxon>
        <taxon>Betaproteobacteria</taxon>
        <taxon>Neisseriales</taxon>
        <taxon>Neisseriaceae</taxon>
        <taxon>Kingella</taxon>
    </lineage>
</organism>
<dbReference type="RefSeq" id="WP_032136831.1">
    <property type="nucleotide sequence ID" value="NZ_CCNJ01000032.1"/>
</dbReference>
<proteinExistence type="predicted"/>
<evidence type="ECO:0000313" key="1">
    <source>
        <dbReference type="EMBL" id="SMQ13072.1"/>
    </source>
</evidence>
<dbReference type="EMBL" id="FXUV02000047">
    <property type="protein sequence ID" value="SNB80035.1"/>
    <property type="molecule type" value="Genomic_DNA"/>
</dbReference>